<feature type="transmembrane region" description="Helical" evidence="7">
    <location>
        <begin position="114"/>
        <end position="132"/>
    </location>
</feature>
<dbReference type="EMBL" id="JACJJQ010000049">
    <property type="protein sequence ID" value="MBM6754763.1"/>
    <property type="molecule type" value="Genomic_DNA"/>
</dbReference>
<evidence type="ECO:0000259" key="8">
    <source>
        <dbReference type="Pfam" id="PF01694"/>
    </source>
</evidence>
<feature type="transmembrane region" description="Helical" evidence="7">
    <location>
        <begin position="52"/>
        <end position="77"/>
    </location>
</feature>
<organism evidence="9 10">
    <name type="scientific">Limosilactobacillus alvi</name>
    <dbReference type="NCBI Taxonomy" id="990412"/>
    <lineage>
        <taxon>Bacteria</taxon>
        <taxon>Bacillati</taxon>
        <taxon>Bacillota</taxon>
        <taxon>Bacilli</taxon>
        <taxon>Lactobacillales</taxon>
        <taxon>Lactobacillaceae</taxon>
        <taxon>Limosilactobacillus</taxon>
    </lineage>
</organism>
<feature type="transmembrane region" description="Helical" evidence="7">
    <location>
        <begin position="168"/>
        <end position="187"/>
    </location>
</feature>
<keyword evidence="9" id="KW-0645">Protease</keyword>
<dbReference type="Pfam" id="PF01694">
    <property type="entry name" value="Rhomboid"/>
    <property type="match status" value="1"/>
</dbReference>
<feature type="transmembrane region" description="Helical" evidence="7">
    <location>
        <begin position="12"/>
        <end position="32"/>
    </location>
</feature>
<proteinExistence type="inferred from homology"/>
<dbReference type="InterPro" id="IPR050925">
    <property type="entry name" value="Rhomboid_protease_S54"/>
</dbReference>
<keyword evidence="3 7" id="KW-0812">Transmembrane</keyword>
<comment type="caution">
    <text evidence="9">The sequence shown here is derived from an EMBL/GenBank/DDBJ whole genome shotgun (WGS) entry which is preliminary data.</text>
</comment>
<dbReference type="Gene3D" id="1.20.1540.10">
    <property type="entry name" value="Rhomboid-like"/>
    <property type="match status" value="1"/>
</dbReference>
<dbReference type="GO" id="GO:0008233">
    <property type="term" value="F:peptidase activity"/>
    <property type="evidence" value="ECO:0007669"/>
    <property type="project" value="UniProtKB-KW"/>
</dbReference>
<dbReference type="InterPro" id="IPR022764">
    <property type="entry name" value="Peptidase_S54_rhomboid_dom"/>
</dbReference>
<reference evidence="9 10" key="1">
    <citation type="journal article" date="2021" name="Sci. Rep.">
        <title>The distribution of antibiotic resistance genes in chicken gut microbiota commensals.</title>
        <authorList>
            <person name="Juricova H."/>
            <person name="Matiasovicova J."/>
            <person name="Kubasova T."/>
            <person name="Cejkova D."/>
            <person name="Rychlik I."/>
        </authorList>
    </citation>
    <scope>NUCLEOTIDE SEQUENCE [LARGE SCALE GENOMIC DNA]</scope>
    <source>
        <strain evidence="9 10">An810</strain>
    </source>
</reference>
<comment type="subcellular location">
    <subcellularLocation>
        <location evidence="1">Membrane</location>
        <topology evidence="1">Multi-pass membrane protein</topology>
    </subcellularLocation>
</comment>
<dbReference type="GO" id="GO:0006508">
    <property type="term" value="P:proteolysis"/>
    <property type="evidence" value="ECO:0007669"/>
    <property type="project" value="UniProtKB-KW"/>
</dbReference>
<comment type="similarity">
    <text evidence="2">Belongs to the peptidase S54 family.</text>
</comment>
<evidence type="ECO:0000313" key="10">
    <source>
        <dbReference type="Proteomes" id="UP000776629"/>
    </source>
</evidence>
<evidence type="ECO:0000256" key="3">
    <source>
        <dbReference type="ARBA" id="ARBA00022692"/>
    </source>
</evidence>
<feature type="transmembrane region" description="Helical" evidence="7">
    <location>
        <begin position="144"/>
        <end position="162"/>
    </location>
</feature>
<name>A0ABS2EQI2_9LACO</name>
<feature type="transmembrane region" description="Helical" evidence="7">
    <location>
        <begin position="89"/>
        <end position="108"/>
    </location>
</feature>
<dbReference type="SUPFAM" id="SSF144091">
    <property type="entry name" value="Rhomboid-like"/>
    <property type="match status" value="1"/>
</dbReference>
<keyword evidence="6 7" id="KW-0472">Membrane</keyword>
<dbReference type="PANTHER" id="PTHR43731">
    <property type="entry name" value="RHOMBOID PROTEASE"/>
    <property type="match status" value="1"/>
</dbReference>
<dbReference type="Proteomes" id="UP000776629">
    <property type="component" value="Unassembled WGS sequence"/>
</dbReference>
<evidence type="ECO:0000256" key="2">
    <source>
        <dbReference type="ARBA" id="ARBA00009045"/>
    </source>
</evidence>
<evidence type="ECO:0000256" key="7">
    <source>
        <dbReference type="SAM" id="Phobius"/>
    </source>
</evidence>
<feature type="transmembrane region" description="Helical" evidence="7">
    <location>
        <begin position="199"/>
        <end position="216"/>
    </location>
</feature>
<dbReference type="InterPro" id="IPR035952">
    <property type="entry name" value="Rhomboid-like_sf"/>
</dbReference>
<sequence length="218" mass="23959">MKIVWQKAPVTCCLISVMVIIYLGMLVTGGFTTYNLLRWGALYPPLVVHSQWWRLFTAGFIHLGWEHILMNGLTLYLIGYYVEQLFGHWRLLGLFILSVLGGNLASFAFDPTAIAAGASTGIFGLFGAFIFLGSEFRNNNGVRLMARQFLILVVVNVVFDIFMPHVGLAAHLGGFLVGFLAAAALGAPRLGKISLLKRLLSGTILIVLGFLFYGLGRF</sequence>
<evidence type="ECO:0000256" key="5">
    <source>
        <dbReference type="ARBA" id="ARBA00022989"/>
    </source>
</evidence>
<keyword evidence="10" id="KW-1185">Reference proteome</keyword>
<evidence type="ECO:0000256" key="6">
    <source>
        <dbReference type="ARBA" id="ARBA00023136"/>
    </source>
</evidence>
<keyword evidence="5 7" id="KW-1133">Transmembrane helix</keyword>
<keyword evidence="4" id="KW-0378">Hydrolase</keyword>
<dbReference type="RefSeq" id="WP_204777004.1">
    <property type="nucleotide sequence ID" value="NZ_JACJJQ010000049.1"/>
</dbReference>
<gene>
    <name evidence="9" type="ORF">H5993_08335</name>
</gene>
<evidence type="ECO:0000313" key="9">
    <source>
        <dbReference type="EMBL" id="MBM6754763.1"/>
    </source>
</evidence>
<protein>
    <submittedName>
        <fullName evidence="9">Rhomboid family intramembrane serine protease</fullName>
    </submittedName>
</protein>
<evidence type="ECO:0000256" key="4">
    <source>
        <dbReference type="ARBA" id="ARBA00022801"/>
    </source>
</evidence>
<accession>A0ABS2EQI2</accession>
<evidence type="ECO:0000256" key="1">
    <source>
        <dbReference type="ARBA" id="ARBA00004141"/>
    </source>
</evidence>
<dbReference type="PANTHER" id="PTHR43731:SF14">
    <property type="entry name" value="PRESENILIN-ASSOCIATED RHOMBOID-LIKE PROTEIN, MITOCHONDRIAL"/>
    <property type="match status" value="1"/>
</dbReference>
<feature type="domain" description="Peptidase S54 rhomboid" evidence="8">
    <location>
        <begin position="50"/>
        <end position="186"/>
    </location>
</feature>